<keyword evidence="2" id="KW-1185">Reference proteome</keyword>
<reference evidence="1 2" key="1">
    <citation type="journal article" date="2003" name="Int. J. Syst. Evol. Microbiol.">
        <title>Bacillus nealsonii sp. nov., isolated from a spacecraft-assembly facility, whose spores are gamma-radiation resistant.</title>
        <authorList>
            <person name="Venkateswaran K."/>
            <person name="Kempf M."/>
            <person name="Chen F."/>
            <person name="Satomi M."/>
            <person name="Nicholson W."/>
            <person name="Kern R."/>
        </authorList>
    </citation>
    <scope>NUCLEOTIDE SEQUENCE [LARGE SCALE GENOMIC DNA]</scope>
    <source>
        <strain evidence="1 2">FO-92</strain>
    </source>
</reference>
<evidence type="ECO:0000313" key="1">
    <source>
        <dbReference type="EMBL" id="PKG23946.1"/>
    </source>
</evidence>
<dbReference type="OrthoDB" id="2863311at2"/>
<gene>
    <name evidence="1" type="ORF">CWS01_09255</name>
</gene>
<dbReference type="Proteomes" id="UP000233375">
    <property type="component" value="Unassembled WGS sequence"/>
</dbReference>
<dbReference type="AlphaFoldDB" id="A0A2N0Z380"/>
<accession>A0A2N0Z380</accession>
<organism evidence="1 2">
    <name type="scientific">Niallia nealsonii</name>
    <dbReference type="NCBI Taxonomy" id="115979"/>
    <lineage>
        <taxon>Bacteria</taxon>
        <taxon>Bacillati</taxon>
        <taxon>Bacillota</taxon>
        <taxon>Bacilli</taxon>
        <taxon>Bacillales</taxon>
        <taxon>Bacillaceae</taxon>
        <taxon>Niallia</taxon>
    </lineage>
</organism>
<proteinExistence type="predicted"/>
<evidence type="ECO:0000313" key="2">
    <source>
        <dbReference type="Proteomes" id="UP000233375"/>
    </source>
</evidence>
<dbReference type="RefSeq" id="WP_101176909.1">
    <property type="nucleotide sequence ID" value="NZ_PISE01000017.1"/>
</dbReference>
<name>A0A2N0Z380_9BACI</name>
<comment type="caution">
    <text evidence="1">The sequence shown here is derived from an EMBL/GenBank/DDBJ whole genome shotgun (WGS) entry which is preliminary data.</text>
</comment>
<dbReference type="EMBL" id="PISE01000017">
    <property type="protein sequence ID" value="PKG23946.1"/>
    <property type="molecule type" value="Genomic_DNA"/>
</dbReference>
<protein>
    <submittedName>
        <fullName evidence="1">Phage tail protein</fullName>
    </submittedName>
</protein>
<sequence>MPTTIQEFDAVRISNASIQFFKDGIKQPGIKFGCLGTVEGETEVQEIVKVCEGVTVKRKIKPLRMTVTVSAHIPVAVARTYFGLKDTYGTKVYTYGTDSNGEKFIFTADVIDDFEDVVKLIAFSNCTDNTGLKISIENGADEVALLEVEFTVLPDELKQMYYEAFVDELTDANIASKWHSDFTADLVKGTPTP</sequence>